<evidence type="ECO:0000313" key="1">
    <source>
        <dbReference type="EMBL" id="KAK5931610.1"/>
    </source>
</evidence>
<dbReference type="EMBL" id="JAULUE010000051">
    <property type="protein sequence ID" value="KAK5931610.1"/>
    <property type="molecule type" value="Genomic_DNA"/>
</dbReference>
<comment type="caution">
    <text evidence="1">The sequence shown here is derived from an EMBL/GenBank/DDBJ whole genome shotgun (WGS) entry which is preliminary data.</text>
</comment>
<organism evidence="1 2">
    <name type="scientific">Champsocephalus esox</name>
    <name type="common">pike icefish</name>
    <dbReference type="NCBI Taxonomy" id="159716"/>
    <lineage>
        <taxon>Eukaryota</taxon>
        <taxon>Metazoa</taxon>
        <taxon>Chordata</taxon>
        <taxon>Craniata</taxon>
        <taxon>Vertebrata</taxon>
        <taxon>Euteleostomi</taxon>
        <taxon>Actinopterygii</taxon>
        <taxon>Neopterygii</taxon>
        <taxon>Teleostei</taxon>
        <taxon>Neoteleostei</taxon>
        <taxon>Acanthomorphata</taxon>
        <taxon>Eupercaria</taxon>
        <taxon>Perciformes</taxon>
        <taxon>Notothenioidei</taxon>
        <taxon>Channichthyidae</taxon>
        <taxon>Champsocephalus</taxon>
    </lineage>
</organism>
<sequence length="98" mass="10553">MDGVVAVAARVASVQAPWLTMEEEQSPDLTNHIAELEAMLSEMQLRVPVAFWSVEATQLAGAERGGLEDLQEGEDSLEELMEGEGGSRRPAFCCLTCG</sequence>
<accession>A0AAN8DZI8</accession>
<dbReference type="AlphaFoldDB" id="A0AAN8DZI8"/>
<name>A0AAN8DZI8_9TELE</name>
<proteinExistence type="predicted"/>
<dbReference type="Proteomes" id="UP001335648">
    <property type="component" value="Unassembled WGS sequence"/>
</dbReference>
<evidence type="ECO:0000313" key="2">
    <source>
        <dbReference type="Proteomes" id="UP001335648"/>
    </source>
</evidence>
<reference evidence="1 2" key="1">
    <citation type="journal article" date="2023" name="Mol. Biol. Evol.">
        <title>Genomics of Secondarily Temperate Adaptation in the Only Non-Antarctic Icefish.</title>
        <authorList>
            <person name="Rivera-Colon A.G."/>
            <person name="Rayamajhi N."/>
            <person name="Minhas B.F."/>
            <person name="Madrigal G."/>
            <person name="Bilyk K.T."/>
            <person name="Yoon V."/>
            <person name="Hune M."/>
            <person name="Gregory S."/>
            <person name="Cheng C.H.C."/>
            <person name="Catchen J.M."/>
        </authorList>
    </citation>
    <scope>NUCLEOTIDE SEQUENCE [LARGE SCALE GENOMIC DNA]</scope>
    <source>
        <strain evidence="1">JC2023a</strain>
    </source>
</reference>
<gene>
    <name evidence="1" type="ORF">CesoFtcFv8_000118</name>
</gene>
<protein>
    <submittedName>
        <fullName evidence="1">Uncharacterized protein</fullName>
    </submittedName>
</protein>
<keyword evidence="2" id="KW-1185">Reference proteome</keyword>